<dbReference type="KEGG" id="gmw:113510749"/>
<protein>
    <recommendedName>
        <fullName evidence="12">Odorant receptor</fullName>
    </recommendedName>
</protein>
<comment type="caution">
    <text evidence="12">Lacks conserved residue(s) required for the propagation of feature annotation.</text>
</comment>
<proteinExistence type="inferred from homology"/>
<dbReference type="InParanoid" id="A0A6J1WAC4"/>
<keyword evidence="6 12" id="KW-0472">Membrane</keyword>
<comment type="subcellular location">
    <subcellularLocation>
        <location evidence="12">Cell membrane</location>
        <topology evidence="12">Multi-pass membrane protein</topology>
    </subcellularLocation>
    <subcellularLocation>
        <location evidence="1">Membrane</location>
        <topology evidence="1">Multi-pass membrane protein</topology>
    </subcellularLocation>
</comment>
<keyword evidence="8 12" id="KW-0807">Transducer</keyword>
<dbReference type="GO" id="GO:0005549">
    <property type="term" value="F:odorant binding"/>
    <property type="evidence" value="ECO:0007669"/>
    <property type="project" value="InterPro"/>
</dbReference>
<dbReference type="RefSeq" id="XP_026750067.2">
    <property type="nucleotide sequence ID" value="XM_026894266.2"/>
</dbReference>
<dbReference type="GO" id="GO:0005886">
    <property type="term" value="C:plasma membrane"/>
    <property type="evidence" value="ECO:0007669"/>
    <property type="project" value="UniProtKB-SubCell"/>
</dbReference>
<dbReference type="PANTHER" id="PTHR21137:SF37">
    <property type="entry name" value="ODORANT RECEPTOR 46A, ISOFORM B-RELATED"/>
    <property type="match status" value="1"/>
</dbReference>
<dbReference type="GO" id="GO:0004984">
    <property type="term" value="F:olfactory receptor activity"/>
    <property type="evidence" value="ECO:0007669"/>
    <property type="project" value="InterPro"/>
</dbReference>
<dbReference type="InterPro" id="IPR004117">
    <property type="entry name" value="7tm6_olfct_rcpt"/>
</dbReference>
<evidence type="ECO:0000313" key="13">
    <source>
        <dbReference type="Proteomes" id="UP001652740"/>
    </source>
</evidence>
<dbReference type="AlphaFoldDB" id="A0A6J1WAC4"/>
<gene>
    <name evidence="14" type="primary">LOC113510749</name>
</gene>
<feature type="transmembrane region" description="Helical" evidence="12">
    <location>
        <begin position="6"/>
        <end position="27"/>
    </location>
</feature>
<comment type="function">
    <text evidence="9">Odorant receptor which mediates acceptance or avoidance behavior, depending on its substrates. The odorant receptor repertoire encodes a large collection of odor stimuli that vary widely in identity, intensity, and duration. May form a complex with Orco to form odorant-sensing units, providing sensitive and prolonged odorant signaling and calcium permeability.</text>
</comment>
<comment type="subunit">
    <text evidence="11">Interacts with Orco. Complexes exist early in the endomembrane system in olfactory sensory neurons (OSNs), coupling these complexes to the conserved ciliary trafficking pathway.</text>
</comment>
<keyword evidence="4 12" id="KW-0552">Olfaction</keyword>
<evidence type="ECO:0000256" key="1">
    <source>
        <dbReference type="ARBA" id="ARBA00004141"/>
    </source>
</evidence>
<evidence type="ECO:0000256" key="9">
    <source>
        <dbReference type="ARBA" id="ARBA00037764"/>
    </source>
</evidence>
<feature type="transmembrane region" description="Helical" evidence="12">
    <location>
        <begin position="271"/>
        <end position="294"/>
    </location>
</feature>
<feature type="transmembrane region" description="Helical" evidence="12">
    <location>
        <begin position="39"/>
        <end position="63"/>
    </location>
</feature>
<evidence type="ECO:0000256" key="5">
    <source>
        <dbReference type="ARBA" id="ARBA00022989"/>
    </source>
</evidence>
<dbReference type="FunCoup" id="A0A6J1WAC4">
    <property type="interactions" value="20"/>
</dbReference>
<sequence>MKSDSGAYLYQYISLHVATLKFFDIWLYKPQSRRSLKFWFYLVMRIIVGILVYIIPTTAQVIYLVEICVAKNAGIQDIAAIVNLVSTEILASLKLLDLHLRRNLVTQLMDQFNEFHYYDENHKNILDKGIKLSRKLFVVLLFGAAFDVFVHVVVVPALEGFQSLPLKMDLLLFDVNDDKYFNYICAYQILYKPMMVSTYICLQTLPWAFMICAINQLDVIITKFEHMEEIVKVTKELRGFNDDEAYKSVLNSFILYYFAILRYIKLIQAALGVQLTSTLFLSAIIICNTAVQIFSIESPHKNITEVIWVLTYLSIFIFNLFLDCYFGNEITIKCLHVSRVIFSSPWLKISTALKKNVLIFICIAQQPVTLMAAKLAPVSIATFTTIMNWTYKAFAVMNQMK</sequence>
<keyword evidence="7 12" id="KW-0675">Receptor</keyword>
<feature type="transmembrane region" description="Helical" evidence="12">
    <location>
        <begin position="306"/>
        <end position="326"/>
    </location>
</feature>
<evidence type="ECO:0000256" key="12">
    <source>
        <dbReference type="RuleBase" id="RU351113"/>
    </source>
</evidence>
<dbReference type="Pfam" id="PF02949">
    <property type="entry name" value="7tm_6"/>
    <property type="match status" value="1"/>
</dbReference>
<comment type="similarity">
    <text evidence="10">Belongs to the insect chemoreceptor superfamily. Heteromeric odorant receptor channel (TC 1.A.69) family. Or2a subfamily.</text>
</comment>
<evidence type="ECO:0000256" key="6">
    <source>
        <dbReference type="ARBA" id="ARBA00023136"/>
    </source>
</evidence>
<evidence type="ECO:0000256" key="3">
    <source>
        <dbReference type="ARBA" id="ARBA00022692"/>
    </source>
</evidence>
<evidence type="ECO:0000256" key="4">
    <source>
        <dbReference type="ARBA" id="ARBA00022725"/>
    </source>
</evidence>
<dbReference type="PANTHER" id="PTHR21137">
    <property type="entry name" value="ODORANT RECEPTOR"/>
    <property type="match status" value="1"/>
</dbReference>
<feature type="transmembrane region" description="Helical" evidence="12">
    <location>
        <begin position="136"/>
        <end position="158"/>
    </location>
</feature>
<name>A0A6J1WAC4_GALME</name>
<dbReference type="Proteomes" id="UP001652740">
    <property type="component" value="Unplaced"/>
</dbReference>
<evidence type="ECO:0000256" key="11">
    <source>
        <dbReference type="ARBA" id="ARBA00038679"/>
    </source>
</evidence>
<keyword evidence="13" id="KW-1185">Reference proteome</keyword>
<dbReference type="GO" id="GO:0007165">
    <property type="term" value="P:signal transduction"/>
    <property type="evidence" value="ECO:0007669"/>
    <property type="project" value="UniProtKB-KW"/>
</dbReference>
<evidence type="ECO:0000256" key="10">
    <source>
        <dbReference type="ARBA" id="ARBA00037946"/>
    </source>
</evidence>
<evidence type="ECO:0000256" key="2">
    <source>
        <dbReference type="ARBA" id="ARBA00022606"/>
    </source>
</evidence>
<evidence type="ECO:0000256" key="8">
    <source>
        <dbReference type="ARBA" id="ARBA00023224"/>
    </source>
</evidence>
<reference evidence="14" key="1">
    <citation type="submission" date="2025-08" db="UniProtKB">
        <authorList>
            <consortium name="RefSeq"/>
        </authorList>
    </citation>
    <scope>IDENTIFICATION</scope>
    <source>
        <tissue evidence="14">Whole larvae</tissue>
    </source>
</reference>
<evidence type="ECO:0000313" key="14">
    <source>
        <dbReference type="RefSeq" id="XP_026750067.2"/>
    </source>
</evidence>
<keyword evidence="2 12" id="KW-0716">Sensory transduction</keyword>
<accession>A0A6J1WAC4</accession>
<keyword evidence="3 12" id="KW-0812">Transmembrane</keyword>
<keyword evidence="5 12" id="KW-1133">Transmembrane helix</keyword>
<evidence type="ECO:0000256" key="7">
    <source>
        <dbReference type="ARBA" id="ARBA00023170"/>
    </source>
</evidence>
<organism evidence="13 14">
    <name type="scientific">Galleria mellonella</name>
    <name type="common">Greater wax moth</name>
    <dbReference type="NCBI Taxonomy" id="7137"/>
    <lineage>
        <taxon>Eukaryota</taxon>
        <taxon>Metazoa</taxon>
        <taxon>Ecdysozoa</taxon>
        <taxon>Arthropoda</taxon>
        <taxon>Hexapoda</taxon>
        <taxon>Insecta</taxon>
        <taxon>Pterygota</taxon>
        <taxon>Neoptera</taxon>
        <taxon>Endopterygota</taxon>
        <taxon>Lepidoptera</taxon>
        <taxon>Glossata</taxon>
        <taxon>Ditrysia</taxon>
        <taxon>Pyraloidea</taxon>
        <taxon>Pyralidae</taxon>
        <taxon>Galleriinae</taxon>
        <taxon>Galleria</taxon>
    </lineage>
</organism>
<dbReference type="GeneID" id="113510749"/>